<dbReference type="Proteomes" id="UP001159042">
    <property type="component" value="Unassembled WGS sequence"/>
</dbReference>
<dbReference type="EMBL" id="JANEYG010000611">
    <property type="protein sequence ID" value="KAJ8909358.1"/>
    <property type="molecule type" value="Genomic_DNA"/>
</dbReference>
<dbReference type="InterPro" id="IPR001584">
    <property type="entry name" value="Integrase_cat-core"/>
</dbReference>
<dbReference type="AlphaFoldDB" id="A0AAV8V5B5"/>
<proteinExistence type="predicted"/>
<dbReference type="GO" id="GO:0015074">
    <property type="term" value="P:DNA integration"/>
    <property type="evidence" value="ECO:0007669"/>
    <property type="project" value="InterPro"/>
</dbReference>
<dbReference type="PANTHER" id="PTHR37984:SF5">
    <property type="entry name" value="PROTEIN NYNRIN-LIKE"/>
    <property type="match status" value="1"/>
</dbReference>
<comment type="caution">
    <text evidence="2">The sequence shown here is derived from an EMBL/GenBank/DDBJ whole genome shotgun (WGS) entry which is preliminary data.</text>
</comment>
<dbReference type="PANTHER" id="PTHR37984">
    <property type="entry name" value="PROTEIN CBG26694"/>
    <property type="match status" value="1"/>
</dbReference>
<dbReference type="Gene3D" id="3.30.420.10">
    <property type="entry name" value="Ribonuclease H-like superfamily/Ribonuclease H"/>
    <property type="match status" value="1"/>
</dbReference>
<accession>A0AAV8V5B5</accession>
<dbReference type="GO" id="GO:0003676">
    <property type="term" value="F:nucleic acid binding"/>
    <property type="evidence" value="ECO:0007669"/>
    <property type="project" value="InterPro"/>
</dbReference>
<reference evidence="2 3" key="1">
    <citation type="journal article" date="2023" name="Insect Mol. Biol.">
        <title>Genome sequencing provides insights into the evolution of gene families encoding plant cell wall-degrading enzymes in longhorned beetles.</title>
        <authorList>
            <person name="Shin N.R."/>
            <person name="Okamura Y."/>
            <person name="Kirsch R."/>
            <person name="Pauchet Y."/>
        </authorList>
    </citation>
    <scope>NUCLEOTIDE SEQUENCE [LARGE SCALE GENOMIC DNA]</scope>
    <source>
        <strain evidence="2">EAD_L_NR</strain>
    </source>
</reference>
<name>A0AAV8V5B5_9CUCU</name>
<sequence length="314" mass="36020">MGKKKVVKIARRYGWSENDTLRLTALRLRGHAWEWYEGQSEKLTTWSDMKETLLKKFKMVIRFSSLLKRAANYEARPGQSLGDYCFQKLQKLQALRCNISDKCLIDAVIGGVKDEYVARIKHILNAVATPRANGQCERYNKTIVSSLAATAVGQPDENWDLYVKKVQSALNTTNNKAIGTTPMEALIGYRSACPAESVVLKAIENELEQLDIQSLRKDISTHMKAEQRRQKEYYDKTRRGATRFNQGDIVMVQITSEVATGSSRKLRPKYKGPYRVTKVLFNDRYEVQDMRDHNRHTTTVMASDRLKPWKGIVH</sequence>
<dbReference type="PROSITE" id="PS50994">
    <property type="entry name" value="INTEGRASE"/>
    <property type="match status" value="1"/>
</dbReference>
<dbReference type="InterPro" id="IPR036397">
    <property type="entry name" value="RNaseH_sf"/>
</dbReference>
<evidence type="ECO:0000313" key="3">
    <source>
        <dbReference type="Proteomes" id="UP001159042"/>
    </source>
</evidence>
<evidence type="ECO:0000313" key="2">
    <source>
        <dbReference type="EMBL" id="KAJ8909358.1"/>
    </source>
</evidence>
<keyword evidence="3" id="KW-1185">Reference proteome</keyword>
<dbReference type="InterPro" id="IPR012337">
    <property type="entry name" value="RNaseH-like_sf"/>
</dbReference>
<organism evidence="2 3">
    <name type="scientific">Exocentrus adspersus</name>
    <dbReference type="NCBI Taxonomy" id="1586481"/>
    <lineage>
        <taxon>Eukaryota</taxon>
        <taxon>Metazoa</taxon>
        <taxon>Ecdysozoa</taxon>
        <taxon>Arthropoda</taxon>
        <taxon>Hexapoda</taxon>
        <taxon>Insecta</taxon>
        <taxon>Pterygota</taxon>
        <taxon>Neoptera</taxon>
        <taxon>Endopterygota</taxon>
        <taxon>Coleoptera</taxon>
        <taxon>Polyphaga</taxon>
        <taxon>Cucujiformia</taxon>
        <taxon>Chrysomeloidea</taxon>
        <taxon>Cerambycidae</taxon>
        <taxon>Lamiinae</taxon>
        <taxon>Acanthocinini</taxon>
        <taxon>Exocentrus</taxon>
    </lineage>
</organism>
<evidence type="ECO:0000259" key="1">
    <source>
        <dbReference type="PROSITE" id="PS50994"/>
    </source>
</evidence>
<feature type="domain" description="Integrase catalytic" evidence="1">
    <location>
        <begin position="120"/>
        <end position="190"/>
    </location>
</feature>
<dbReference type="SUPFAM" id="SSF53098">
    <property type="entry name" value="Ribonuclease H-like"/>
    <property type="match status" value="1"/>
</dbReference>
<gene>
    <name evidence="2" type="ORF">NQ315_000447</name>
</gene>
<dbReference type="InterPro" id="IPR050951">
    <property type="entry name" value="Retrovirus_Pol_polyprotein"/>
</dbReference>
<protein>
    <recommendedName>
        <fullName evidence="1">Integrase catalytic domain-containing protein</fullName>
    </recommendedName>
</protein>